<keyword evidence="5 9" id="KW-0812">Transmembrane</keyword>
<evidence type="ECO:0000256" key="3">
    <source>
        <dbReference type="ARBA" id="ARBA00022475"/>
    </source>
</evidence>
<dbReference type="PANTHER" id="PTHR35011:SF10">
    <property type="entry name" value="TRAP TRANSPORTER SMALL PERMEASE PROTEIN"/>
    <property type="match status" value="1"/>
</dbReference>
<keyword evidence="4 9" id="KW-0997">Cell inner membrane</keyword>
<keyword evidence="6 9" id="KW-1133">Transmembrane helix</keyword>
<comment type="function">
    <text evidence="9">Part of the tripartite ATP-independent periplasmic (TRAP) transport system.</text>
</comment>
<dbReference type="EMBL" id="BMFC01000011">
    <property type="protein sequence ID" value="GGC16176.1"/>
    <property type="molecule type" value="Genomic_DNA"/>
</dbReference>
<comment type="subunit">
    <text evidence="9">The complex comprises the extracytoplasmic solute receptor protein and the two transmembrane proteins.</text>
</comment>
<accession>A0ABQ1L1B3</accession>
<evidence type="ECO:0000313" key="11">
    <source>
        <dbReference type="EMBL" id="GGC16176.1"/>
    </source>
</evidence>
<keyword evidence="3" id="KW-1003">Cell membrane</keyword>
<feature type="transmembrane region" description="Helical" evidence="9">
    <location>
        <begin position="53"/>
        <end position="71"/>
    </location>
</feature>
<reference evidence="12" key="1">
    <citation type="journal article" date="2019" name="Int. J. Syst. Evol. Microbiol.">
        <title>The Global Catalogue of Microorganisms (GCM) 10K type strain sequencing project: providing services to taxonomists for standard genome sequencing and annotation.</title>
        <authorList>
            <consortium name="The Broad Institute Genomics Platform"/>
            <consortium name="The Broad Institute Genome Sequencing Center for Infectious Disease"/>
            <person name="Wu L."/>
            <person name="Ma J."/>
        </authorList>
    </citation>
    <scope>NUCLEOTIDE SEQUENCE [LARGE SCALE GENOMIC DNA]</scope>
    <source>
        <strain evidence="12">CGMCC 1.12478</strain>
    </source>
</reference>
<protein>
    <recommendedName>
        <fullName evidence="9">TRAP transporter small permease protein</fullName>
    </recommendedName>
</protein>
<evidence type="ECO:0000256" key="2">
    <source>
        <dbReference type="ARBA" id="ARBA00022448"/>
    </source>
</evidence>
<comment type="subcellular location">
    <subcellularLocation>
        <location evidence="1 9">Cell inner membrane</location>
        <topology evidence="1 9">Multi-pass membrane protein</topology>
    </subcellularLocation>
</comment>
<proteinExistence type="inferred from homology"/>
<feature type="transmembrane region" description="Helical" evidence="9">
    <location>
        <begin position="139"/>
        <end position="164"/>
    </location>
</feature>
<sequence>MDKRPHFLVLAEKLAVLLALCAGGAVALLAVLIFVDIIGRDFLGVSVQGTDEIGGYVLAFVGSLGMALTLLRRGHPRIDLFFRFFPRLVGDVLHVLAQVTIAGLAIFMTWHAWSELQTTLRFGSITNTPLQTPLWVPQAIWVFGTAFFGITACLTSAHAIYLLAHTRALVTRFYGPVTIDEEVSQYVGDTKEEADDARN</sequence>
<dbReference type="RefSeq" id="WP_188483443.1">
    <property type="nucleotide sequence ID" value="NZ_BMFC01000011.1"/>
</dbReference>
<dbReference type="PANTHER" id="PTHR35011">
    <property type="entry name" value="2,3-DIKETO-L-GULONATE TRAP TRANSPORTER SMALL PERMEASE PROTEIN YIAM"/>
    <property type="match status" value="1"/>
</dbReference>
<keyword evidence="12" id="KW-1185">Reference proteome</keyword>
<evidence type="ECO:0000256" key="8">
    <source>
        <dbReference type="ARBA" id="ARBA00038436"/>
    </source>
</evidence>
<dbReference type="InterPro" id="IPR055348">
    <property type="entry name" value="DctQ"/>
</dbReference>
<organism evidence="11 12">
    <name type="scientific">Marivita lacus</name>
    <dbReference type="NCBI Taxonomy" id="1323742"/>
    <lineage>
        <taxon>Bacteria</taxon>
        <taxon>Pseudomonadati</taxon>
        <taxon>Pseudomonadota</taxon>
        <taxon>Alphaproteobacteria</taxon>
        <taxon>Rhodobacterales</taxon>
        <taxon>Roseobacteraceae</taxon>
        <taxon>Marivita</taxon>
    </lineage>
</organism>
<feature type="transmembrane region" description="Helical" evidence="9">
    <location>
        <begin position="92"/>
        <end position="113"/>
    </location>
</feature>
<evidence type="ECO:0000256" key="6">
    <source>
        <dbReference type="ARBA" id="ARBA00022989"/>
    </source>
</evidence>
<evidence type="ECO:0000256" key="1">
    <source>
        <dbReference type="ARBA" id="ARBA00004429"/>
    </source>
</evidence>
<comment type="similarity">
    <text evidence="8 9">Belongs to the TRAP transporter small permease family.</text>
</comment>
<evidence type="ECO:0000256" key="5">
    <source>
        <dbReference type="ARBA" id="ARBA00022692"/>
    </source>
</evidence>
<dbReference type="Pfam" id="PF04290">
    <property type="entry name" value="DctQ"/>
    <property type="match status" value="1"/>
</dbReference>
<feature type="domain" description="Tripartite ATP-independent periplasmic transporters DctQ component" evidence="10">
    <location>
        <begin position="29"/>
        <end position="152"/>
    </location>
</feature>
<evidence type="ECO:0000256" key="4">
    <source>
        <dbReference type="ARBA" id="ARBA00022519"/>
    </source>
</evidence>
<dbReference type="InterPro" id="IPR007387">
    <property type="entry name" value="TRAP_DctQ"/>
</dbReference>
<dbReference type="Proteomes" id="UP000645462">
    <property type="component" value="Unassembled WGS sequence"/>
</dbReference>
<keyword evidence="7 9" id="KW-0472">Membrane</keyword>
<evidence type="ECO:0000256" key="7">
    <source>
        <dbReference type="ARBA" id="ARBA00023136"/>
    </source>
</evidence>
<name>A0ABQ1L1B3_9RHOB</name>
<comment type="caution">
    <text evidence="11">The sequence shown here is derived from an EMBL/GenBank/DDBJ whole genome shotgun (WGS) entry which is preliminary data.</text>
</comment>
<evidence type="ECO:0000259" key="10">
    <source>
        <dbReference type="Pfam" id="PF04290"/>
    </source>
</evidence>
<keyword evidence="2 9" id="KW-0813">Transport</keyword>
<gene>
    <name evidence="11" type="ORF">GCM10011363_35710</name>
</gene>
<feature type="transmembrane region" description="Helical" evidence="9">
    <location>
        <begin position="7"/>
        <end position="33"/>
    </location>
</feature>
<evidence type="ECO:0000313" key="12">
    <source>
        <dbReference type="Proteomes" id="UP000645462"/>
    </source>
</evidence>
<evidence type="ECO:0000256" key="9">
    <source>
        <dbReference type="RuleBase" id="RU369079"/>
    </source>
</evidence>